<feature type="transmembrane region" description="Helical" evidence="1">
    <location>
        <begin position="141"/>
        <end position="162"/>
    </location>
</feature>
<dbReference type="EMBL" id="AK043832">
    <property type="protein sequence ID" value="BAC31671.1"/>
    <property type="molecule type" value="mRNA"/>
</dbReference>
<reference evidence="2" key="6">
    <citation type="journal article" date="2002" name="Nature">
        <title>Analysis of the mouse transcriptome based on functional annotation of 60,770 full-length cDNAs.</title>
        <authorList>
            <consortium name="The FANTOM Consortium and the RIKEN Genome Exploration Research Group Phase I and II Team"/>
        </authorList>
    </citation>
    <scope>NUCLEOTIDE SEQUENCE</scope>
    <source>
        <strain evidence="2">C57BL/6J</strain>
        <tissue evidence="2">Cortex</tissue>
    </source>
</reference>
<sequence>MGRGARSMLARRLPTLPHLCPPWLLGSMEPSLGSSRANSVLVTFSMYLRQCLMEAAEGRKDVLGSEVPAAMTEDMTAGGCVRGLKGVCLASSTMGLAPRPSSCQSHLPTSPTVRRGTHWRLCDGIRSPLEMASQKQLSLLLYPWIIPGLLLFLFFCFLFCVFF</sequence>
<reference evidence="2" key="2">
    <citation type="journal article" date="2000" name="Genome Res.">
        <title>Normalization and subtraction of cap-trapper-selected cDNAs to prepare full-length cDNA libraries for rapid discovery of new genes.</title>
        <authorList>
            <person name="Carninci P."/>
            <person name="Shibata Y."/>
            <person name="Hayatsu N."/>
            <person name="Sugahara Y."/>
            <person name="Shibata K."/>
            <person name="Itoh M."/>
            <person name="Konno H."/>
            <person name="Okazaki Y."/>
            <person name="Muramatsu M."/>
            <person name="Hayashizaki Y."/>
        </authorList>
    </citation>
    <scope>NUCLEOTIDE SEQUENCE</scope>
    <source>
        <strain evidence="2">C57BL/6J</strain>
        <tissue evidence="2">Cortex</tissue>
    </source>
</reference>
<reference evidence="2" key="7">
    <citation type="journal article" date="2005" name="Science">
        <title>The Transcriptional Landscape of the Mammalian Genome.</title>
        <authorList>
            <consortium name="The FANTOM Consortium"/>
            <consortium name="Riken Genome Exploration Research Group and Genome Science Group (Genome Network Project Core Group)"/>
        </authorList>
    </citation>
    <scope>NUCLEOTIDE SEQUENCE</scope>
    <source>
        <strain evidence="2">C57BL/6J</strain>
        <tissue evidence="2">Cortex</tissue>
    </source>
</reference>
<evidence type="ECO:0000256" key="1">
    <source>
        <dbReference type="SAM" id="Phobius"/>
    </source>
</evidence>
<keyword evidence="1" id="KW-0812">Transmembrane</keyword>
<organism evidence="2">
    <name type="scientific">Mus musculus</name>
    <name type="common">Mouse</name>
    <dbReference type="NCBI Taxonomy" id="10090"/>
    <lineage>
        <taxon>Eukaryota</taxon>
        <taxon>Metazoa</taxon>
        <taxon>Chordata</taxon>
        <taxon>Craniata</taxon>
        <taxon>Vertebrata</taxon>
        <taxon>Euteleostomi</taxon>
        <taxon>Mammalia</taxon>
        <taxon>Eutheria</taxon>
        <taxon>Euarchontoglires</taxon>
        <taxon>Glires</taxon>
        <taxon>Rodentia</taxon>
        <taxon>Myomorpha</taxon>
        <taxon>Muroidea</taxon>
        <taxon>Muridae</taxon>
        <taxon>Murinae</taxon>
        <taxon>Mus</taxon>
        <taxon>Mus</taxon>
    </lineage>
</organism>
<reference evidence="2" key="5">
    <citation type="submission" date="2001-07" db="EMBL/GenBank/DDBJ databases">
        <authorList>
            <person name="Adachi J."/>
            <person name="Aizawa K."/>
            <person name="Akimura T."/>
            <person name="Arakawa T."/>
            <person name="Bono H."/>
            <person name="Carninci P."/>
            <person name="Fukuda S."/>
            <person name="Furuno M."/>
            <person name="Hanagaki T."/>
            <person name="Hara A."/>
            <person name="Hashizume W."/>
            <person name="Hayashida K."/>
            <person name="Hayatsu N."/>
            <person name="Hiramoto K."/>
            <person name="Hiraoka T."/>
            <person name="Hirozane T."/>
            <person name="Hori F."/>
            <person name="Imotani K."/>
            <person name="Ishii Y."/>
            <person name="Itoh M."/>
            <person name="Kagawa I."/>
            <person name="Kasukawa T."/>
            <person name="Katoh H."/>
            <person name="Kawai J."/>
            <person name="Kojima Y."/>
            <person name="Kondo S."/>
            <person name="Konno H."/>
            <person name="Kouda M."/>
            <person name="Koya S."/>
            <person name="Kurihara C."/>
            <person name="Matsuyama T."/>
            <person name="Miyazaki A."/>
            <person name="Murata M."/>
            <person name="Nakamura M."/>
            <person name="Nishi K."/>
            <person name="Nomura K."/>
            <person name="Numazaki R."/>
            <person name="Ohno M."/>
            <person name="Ohsato N."/>
            <person name="Okazaki Y."/>
            <person name="Saito R."/>
            <person name="Saitoh H."/>
            <person name="Sakai C."/>
            <person name="Sakai K."/>
            <person name="Sakazume N."/>
            <person name="Sano H."/>
            <person name="Sasaki D."/>
            <person name="Shibata K."/>
            <person name="Shinagawa A."/>
            <person name="Shiraki T."/>
            <person name="Sogabe Y."/>
            <person name="Tagami M."/>
            <person name="Tagawa A."/>
            <person name="Takahashi F."/>
            <person name="Takaku-Akahira S."/>
            <person name="Takeda Y."/>
            <person name="Tanaka T."/>
            <person name="Tomaru A."/>
            <person name="Toya T."/>
            <person name="Yasunishi A."/>
            <person name="Muramatsu M."/>
            <person name="Hayashizaki Y."/>
        </authorList>
    </citation>
    <scope>NUCLEOTIDE SEQUENCE</scope>
    <source>
        <strain evidence="2">C57BL/6J</strain>
        <tissue evidence="2">Cortex</tissue>
    </source>
</reference>
<accession>Q8BRP1</accession>
<protein>
    <submittedName>
        <fullName evidence="2">Uncharacterized protein</fullName>
    </submittedName>
</protein>
<keyword evidence="1" id="KW-0472">Membrane</keyword>
<reference evidence="2" key="4">
    <citation type="journal article" date="2001" name="Nature">
        <title>Functional annotation of a full-length mouse cDNA collection.</title>
        <authorList>
            <consortium name="The RIKEN Genome Exploration Research Group Phase II Team and the FANTOM Consortium"/>
        </authorList>
    </citation>
    <scope>NUCLEOTIDE SEQUENCE</scope>
    <source>
        <strain evidence="2">C57BL/6J</strain>
        <tissue evidence="2">Cortex</tissue>
    </source>
</reference>
<reference evidence="2" key="3">
    <citation type="journal article" date="2000" name="Genome Res.">
        <title>RIKEN integrated sequence analysis (RISA) system--384-format sequencing pipeline with 384 multicapillary sequencer.</title>
        <authorList>
            <person name="Shibata K."/>
            <person name="Itoh M."/>
            <person name="Aizawa K."/>
            <person name="Nagaoka S."/>
            <person name="Sasaki N."/>
            <person name="Carninci P."/>
            <person name="Konno H."/>
            <person name="Akiyama J."/>
            <person name="Nishi K."/>
            <person name="Kitsunai T."/>
            <person name="Tashiro H."/>
            <person name="Itoh M."/>
            <person name="Sumi N."/>
            <person name="Ishii Y."/>
            <person name="Nakamura S."/>
            <person name="Hazama M."/>
            <person name="Nishine T."/>
            <person name="Harada A."/>
            <person name="Yamamoto R."/>
            <person name="Matsumoto H."/>
            <person name="Sakaguchi S."/>
            <person name="Ikegami T."/>
            <person name="Kashiwagi K."/>
            <person name="Fujiwake S."/>
            <person name="Inoue K."/>
            <person name="Togawa Y."/>
            <person name="Izawa M."/>
            <person name="Ohara E."/>
            <person name="Watahiki M."/>
            <person name="Yoneda Y."/>
            <person name="Ishikawa T."/>
            <person name="Ozawa K."/>
            <person name="Tanaka T."/>
            <person name="Matsuura S."/>
            <person name="Kawai J."/>
            <person name="Okazaki Y."/>
            <person name="Muramatsu M."/>
            <person name="Inoue Y."/>
            <person name="Kira A."/>
            <person name="Hayashizaki Y."/>
        </authorList>
    </citation>
    <scope>NUCLEOTIDE SEQUENCE</scope>
    <source>
        <strain evidence="2">C57BL/6J</strain>
        <tissue evidence="2">Cortex</tissue>
    </source>
</reference>
<proteinExistence type="evidence at transcript level"/>
<name>Q8BRP1_MOUSE</name>
<evidence type="ECO:0000313" key="2">
    <source>
        <dbReference type="EMBL" id="BAC31671.1"/>
    </source>
</evidence>
<keyword evidence="1" id="KW-1133">Transmembrane helix</keyword>
<reference evidence="2" key="1">
    <citation type="journal article" date="1999" name="Methods Enzymol.">
        <title>High-efficiency full-length cDNA cloning.</title>
        <authorList>
            <person name="Carninci P."/>
            <person name="Hayashizaki Y."/>
        </authorList>
    </citation>
    <scope>NUCLEOTIDE SEQUENCE</scope>
    <source>
        <strain evidence="2">C57BL/6J</strain>
        <tissue evidence="2">Cortex</tissue>
    </source>
</reference>
<reference evidence="2" key="8">
    <citation type="journal article" date="2005" name="Science">
        <title>Antisense Transcription in the Mammalian Transcriptome.</title>
        <authorList>
            <consortium name="RIKEN Genome Exploration Research Group and Genome Science Group (Genome Network Project Core Group) and the FANTOM Consortium"/>
        </authorList>
    </citation>
    <scope>NUCLEOTIDE SEQUENCE</scope>
    <source>
        <strain evidence="2">C57BL/6J</strain>
        <tissue evidence="2">Cortex</tissue>
    </source>
</reference>
<dbReference type="AlphaFoldDB" id="Q8BRP1"/>